<evidence type="ECO:0000256" key="5">
    <source>
        <dbReference type="ARBA" id="ARBA00023136"/>
    </source>
</evidence>
<evidence type="ECO:0000256" key="4">
    <source>
        <dbReference type="ARBA" id="ARBA00022989"/>
    </source>
</evidence>
<organism evidence="8 9">
    <name type="scientific">Ottowia pentelensis</name>
    <dbReference type="NCBI Taxonomy" id="511108"/>
    <lineage>
        <taxon>Bacteria</taxon>
        <taxon>Pseudomonadati</taxon>
        <taxon>Pseudomonadota</taxon>
        <taxon>Betaproteobacteria</taxon>
        <taxon>Burkholderiales</taxon>
        <taxon>Comamonadaceae</taxon>
        <taxon>Ottowia</taxon>
    </lineage>
</organism>
<comment type="caution">
    <text evidence="8">The sequence shown here is derived from an EMBL/GenBank/DDBJ whole genome shotgun (WGS) entry which is preliminary data.</text>
</comment>
<keyword evidence="9" id="KW-1185">Reference proteome</keyword>
<evidence type="ECO:0000256" key="1">
    <source>
        <dbReference type="ARBA" id="ARBA00004651"/>
    </source>
</evidence>
<dbReference type="PANTHER" id="PTHR42920">
    <property type="entry name" value="OS03G0707200 PROTEIN-RELATED"/>
    <property type="match status" value="1"/>
</dbReference>
<dbReference type="Pfam" id="PF00892">
    <property type="entry name" value="EamA"/>
    <property type="match status" value="2"/>
</dbReference>
<feature type="transmembrane region" description="Helical" evidence="6">
    <location>
        <begin position="198"/>
        <end position="222"/>
    </location>
</feature>
<feature type="transmembrane region" description="Helical" evidence="6">
    <location>
        <begin position="41"/>
        <end position="59"/>
    </location>
</feature>
<keyword evidence="3 6" id="KW-0812">Transmembrane</keyword>
<sequence>MPLSPRATGTLAAVVTVALWTGFIIVGRASVSHTLLPFDLALVRLGGAAVVTVPWALWLTRRGGPAHGSASLWGLSPLPFRQTAWAGLFGGLLYSVLCYAGFFYAPAAHASVLMPGSLPLWAGFLAVPILGERLTRARLLALGCIAGGGLVVGGASLRTALTGGEVWKGDLIFVSAAFCWSMYGVLARRFAFDAVRATIAITAFGALCYVPFFVLGTALGWLPSRLHQAPWSEVIAQALFQGLGLVVLAGITFVVMIRCFGPVRTTMLTALVPGLSALGAVALLGEPLGWNLVAGLVLVTAGILLGVTAPAATRGDHALQEAAS</sequence>
<evidence type="ECO:0000259" key="7">
    <source>
        <dbReference type="Pfam" id="PF00892"/>
    </source>
</evidence>
<evidence type="ECO:0000256" key="3">
    <source>
        <dbReference type="ARBA" id="ARBA00022692"/>
    </source>
</evidence>
<feature type="transmembrane region" description="Helical" evidence="6">
    <location>
        <begin position="80"/>
        <end position="102"/>
    </location>
</feature>
<feature type="transmembrane region" description="Helical" evidence="6">
    <location>
        <begin position="167"/>
        <end position="186"/>
    </location>
</feature>
<protein>
    <submittedName>
        <fullName evidence="8">DMT family transporter</fullName>
    </submittedName>
</protein>
<gene>
    <name evidence="8" type="ORF">ACFFGG_16725</name>
</gene>
<evidence type="ECO:0000313" key="9">
    <source>
        <dbReference type="Proteomes" id="UP001589834"/>
    </source>
</evidence>
<proteinExistence type="predicted"/>
<feature type="transmembrane region" description="Helical" evidence="6">
    <location>
        <begin position="267"/>
        <end position="284"/>
    </location>
</feature>
<feature type="transmembrane region" description="Helical" evidence="6">
    <location>
        <begin position="290"/>
        <end position="312"/>
    </location>
</feature>
<dbReference type="PANTHER" id="PTHR42920:SF11">
    <property type="entry name" value="INNER MEMBRANE PROTEIN YTFF"/>
    <property type="match status" value="1"/>
</dbReference>
<keyword evidence="4 6" id="KW-1133">Transmembrane helix</keyword>
<dbReference type="InterPro" id="IPR051258">
    <property type="entry name" value="Diverse_Substrate_Transporter"/>
</dbReference>
<feature type="transmembrane region" description="Helical" evidence="6">
    <location>
        <begin position="139"/>
        <end position="161"/>
    </location>
</feature>
<comment type="subcellular location">
    <subcellularLocation>
        <location evidence="1">Cell membrane</location>
        <topology evidence="1">Multi-pass membrane protein</topology>
    </subcellularLocation>
</comment>
<keyword evidence="5 6" id="KW-0472">Membrane</keyword>
<feature type="domain" description="EamA" evidence="7">
    <location>
        <begin position="9"/>
        <end position="152"/>
    </location>
</feature>
<dbReference type="EMBL" id="JBHLTN010000039">
    <property type="protein sequence ID" value="MFC0594195.1"/>
    <property type="molecule type" value="Genomic_DNA"/>
</dbReference>
<dbReference type="RefSeq" id="WP_377484772.1">
    <property type="nucleotide sequence ID" value="NZ_JBHLTN010000039.1"/>
</dbReference>
<reference evidence="8 9" key="1">
    <citation type="submission" date="2024-09" db="EMBL/GenBank/DDBJ databases">
        <authorList>
            <person name="Sun Q."/>
            <person name="Mori K."/>
        </authorList>
    </citation>
    <scope>NUCLEOTIDE SEQUENCE [LARGE SCALE GENOMIC DNA]</scope>
    <source>
        <strain evidence="8 9">NCAIM B.02336</strain>
    </source>
</reference>
<feature type="transmembrane region" description="Helical" evidence="6">
    <location>
        <begin position="234"/>
        <end position="255"/>
    </location>
</feature>
<evidence type="ECO:0000256" key="6">
    <source>
        <dbReference type="SAM" id="Phobius"/>
    </source>
</evidence>
<evidence type="ECO:0000256" key="2">
    <source>
        <dbReference type="ARBA" id="ARBA00022475"/>
    </source>
</evidence>
<feature type="transmembrane region" description="Helical" evidence="6">
    <location>
        <begin position="7"/>
        <end position="29"/>
    </location>
</feature>
<accession>A0ABV6PWH0</accession>
<dbReference type="Proteomes" id="UP001589834">
    <property type="component" value="Unassembled WGS sequence"/>
</dbReference>
<dbReference type="SUPFAM" id="SSF103481">
    <property type="entry name" value="Multidrug resistance efflux transporter EmrE"/>
    <property type="match status" value="2"/>
</dbReference>
<feature type="domain" description="EamA" evidence="7">
    <location>
        <begin position="168"/>
        <end position="305"/>
    </location>
</feature>
<dbReference type="InterPro" id="IPR000620">
    <property type="entry name" value="EamA_dom"/>
</dbReference>
<keyword evidence="2" id="KW-1003">Cell membrane</keyword>
<evidence type="ECO:0000313" key="8">
    <source>
        <dbReference type="EMBL" id="MFC0594195.1"/>
    </source>
</evidence>
<name>A0ABV6PWH0_9BURK</name>
<dbReference type="InterPro" id="IPR037185">
    <property type="entry name" value="EmrE-like"/>
</dbReference>